<dbReference type="EMBL" id="CP017708">
    <property type="protein sequence ID" value="AOY80560.1"/>
    <property type="molecule type" value="Genomic_DNA"/>
</dbReference>
<dbReference type="Pfam" id="PF00005">
    <property type="entry name" value="ABC_tran"/>
    <property type="match status" value="1"/>
</dbReference>
<dbReference type="PANTHER" id="PTHR24221">
    <property type="entry name" value="ATP-BINDING CASSETTE SUB-FAMILY B"/>
    <property type="match status" value="1"/>
</dbReference>
<feature type="transmembrane region" description="Helical" evidence="7">
    <location>
        <begin position="70"/>
        <end position="93"/>
    </location>
</feature>
<feature type="transmembrane region" description="Helical" evidence="7">
    <location>
        <begin position="169"/>
        <end position="194"/>
    </location>
</feature>
<dbReference type="GO" id="GO:0005886">
    <property type="term" value="C:plasma membrane"/>
    <property type="evidence" value="ECO:0007669"/>
    <property type="project" value="UniProtKB-SubCell"/>
</dbReference>
<feature type="domain" description="ABC transporter" evidence="8">
    <location>
        <begin position="362"/>
        <end position="596"/>
    </location>
</feature>
<dbReference type="Gene3D" id="1.20.1560.10">
    <property type="entry name" value="ABC transporter type 1, transmembrane domain"/>
    <property type="match status" value="1"/>
</dbReference>
<dbReference type="InterPro" id="IPR003439">
    <property type="entry name" value="ABC_transporter-like_ATP-bd"/>
</dbReference>
<dbReference type="InterPro" id="IPR036640">
    <property type="entry name" value="ABC1_TM_sf"/>
</dbReference>
<dbReference type="SMART" id="SM00382">
    <property type="entry name" value="AAA"/>
    <property type="match status" value="1"/>
</dbReference>
<evidence type="ECO:0000256" key="5">
    <source>
        <dbReference type="ARBA" id="ARBA00022989"/>
    </source>
</evidence>
<dbReference type="InterPro" id="IPR039421">
    <property type="entry name" value="Type_1_exporter"/>
</dbReference>
<keyword evidence="4 10" id="KW-0067">ATP-binding</keyword>
<dbReference type="InterPro" id="IPR011527">
    <property type="entry name" value="ABC1_TM_dom"/>
</dbReference>
<evidence type="ECO:0000313" key="11">
    <source>
        <dbReference type="Proteomes" id="UP000176944"/>
    </source>
</evidence>
<evidence type="ECO:0000256" key="1">
    <source>
        <dbReference type="ARBA" id="ARBA00004651"/>
    </source>
</evidence>
<evidence type="ECO:0000256" key="7">
    <source>
        <dbReference type="SAM" id="Phobius"/>
    </source>
</evidence>
<evidence type="ECO:0000313" key="10">
    <source>
        <dbReference type="EMBL" id="AOY80560.1"/>
    </source>
</evidence>
<evidence type="ECO:0000259" key="9">
    <source>
        <dbReference type="PROSITE" id="PS50929"/>
    </source>
</evidence>
<keyword evidence="6 7" id="KW-0472">Membrane</keyword>
<evidence type="ECO:0000256" key="2">
    <source>
        <dbReference type="ARBA" id="ARBA00022692"/>
    </source>
</evidence>
<dbReference type="PANTHER" id="PTHR24221:SF646">
    <property type="entry name" value="HAEMOLYSIN SECRETION ATP-BINDING PROTEIN"/>
    <property type="match status" value="1"/>
</dbReference>
<accession>A0A1D9FZG9</accession>
<name>A0A1D9FZG9_MOOP1</name>
<dbReference type="AlphaFoldDB" id="A0A1D9FZG9"/>
<feature type="transmembrane region" description="Helical" evidence="7">
    <location>
        <begin position="277"/>
        <end position="299"/>
    </location>
</feature>
<dbReference type="Gene3D" id="3.40.50.300">
    <property type="entry name" value="P-loop containing nucleotide triphosphate hydrolases"/>
    <property type="match status" value="1"/>
</dbReference>
<evidence type="ECO:0000256" key="4">
    <source>
        <dbReference type="ARBA" id="ARBA00022840"/>
    </source>
</evidence>
<dbReference type="PROSITE" id="PS00211">
    <property type="entry name" value="ABC_TRANSPORTER_1"/>
    <property type="match status" value="1"/>
</dbReference>
<dbReference type="InterPro" id="IPR003593">
    <property type="entry name" value="AAA+_ATPase"/>
</dbReference>
<dbReference type="PROSITE" id="PS50893">
    <property type="entry name" value="ABC_TRANSPORTER_2"/>
    <property type="match status" value="1"/>
</dbReference>
<dbReference type="GO" id="GO:0016887">
    <property type="term" value="F:ATP hydrolysis activity"/>
    <property type="evidence" value="ECO:0007669"/>
    <property type="project" value="InterPro"/>
</dbReference>
<feature type="transmembrane region" description="Helical" evidence="7">
    <location>
        <begin position="14"/>
        <end position="39"/>
    </location>
</feature>
<comment type="subcellular location">
    <subcellularLocation>
        <location evidence="1">Cell membrane</location>
        <topology evidence="1">Multi-pass membrane protein</topology>
    </subcellularLocation>
</comment>
<dbReference type="InterPro" id="IPR027417">
    <property type="entry name" value="P-loop_NTPase"/>
</dbReference>
<dbReference type="GO" id="GO:0034040">
    <property type="term" value="F:ATPase-coupled lipid transmembrane transporter activity"/>
    <property type="evidence" value="ECO:0007669"/>
    <property type="project" value="TreeGrafter"/>
</dbReference>
<keyword evidence="3" id="KW-0547">Nucleotide-binding</keyword>
<dbReference type="Pfam" id="PF00664">
    <property type="entry name" value="ABC_membrane"/>
    <property type="match status" value="1"/>
</dbReference>
<organism evidence="10 11">
    <name type="scientific">Moorena producens (strain JHB)</name>
    <dbReference type="NCBI Taxonomy" id="1454205"/>
    <lineage>
        <taxon>Bacteria</taxon>
        <taxon>Bacillati</taxon>
        <taxon>Cyanobacteriota</taxon>
        <taxon>Cyanophyceae</taxon>
        <taxon>Coleofasciculales</taxon>
        <taxon>Coleofasciculaceae</taxon>
        <taxon>Moorena</taxon>
    </lineage>
</organism>
<evidence type="ECO:0000256" key="6">
    <source>
        <dbReference type="ARBA" id="ARBA00023136"/>
    </source>
</evidence>
<dbReference type="PROSITE" id="PS50929">
    <property type="entry name" value="ABC_TM1F"/>
    <property type="match status" value="1"/>
</dbReference>
<evidence type="ECO:0000256" key="3">
    <source>
        <dbReference type="ARBA" id="ARBA00022741"/>
    </source>
</evidence>
<dbReference type="SUPFAM" id="SSF52540">
    <property type="entry name" value="P-loop containing nucleoside triphosphate hydrolases"/>
    <property type="match status" value="1"/>
</dbReference>
<protein>
    <submittedName>
        <fullName evidence="10">ABC transporter ATP-binding protein</fullName>
    </submittedName>
</protein>
<gene>
    <name evidence="10" type="ORF">BJP36_12165</name>
</gene>
<dbReference type="InterPro" id="IPR017871">
    <property type="entry name" value="ABC_transporter-like_CS"/>
</dbReference>
<evidence type="ECO:0000259" key="8">
    <source>
        <dbReference type="PROSITE" id="PS50893"/>
    </source>
</evidence>
<feature type="domain" description="ABC transmembrane type-1" evidence="9">
    <location>
        <begin position="20"/>
        <end position="324"/>
    </location>
</feature>
<dbReference type="GO" id="GO:0140359">
    <property type="term" value="F:ABC-type transporter activity"/>
    <property type="evidence" value="ECO:0007669"/>
    <property type="project" value="InterPro"/>
</dbReference>
<dbReference type="GO" id="GO:0005524">
    <property type="term" value="F:ATP binding"/>
    <property type="evidence" value="ECO:0007669"/>
    <property type="project" value="UniProtKB-KW"/>
</dbReference>
<sequence>MTSFKDIVKYYQSYWLQASVSIIATSLFKIFDLVLPYAFGQIISILSNKPLDILIQQAIKKIASIVGVQVNVSFSLWTLVSFIFLISVIRAPIQPWITNWFHWAIPLQARCEQSENVIKKILTLPLSFYDENNPGRIAGRISRGITSHTWTYPDLAGEVIPTLVKVLGIFLIILLIQPSISIVFILSFITILLFSLRKLRILIRQEDFLDRYIENTESHTSEIITNIKTIKAFAKEADEFNRQKLRYQREKRVILDRIHRGYVKLVTWQRFAVQISLFVILLWMLIYTNLGLVSLAHFITAITLSSMAYSEIEPLSTVAEAIARRYASMIRFHDFMQEPSEITLDKPFYNFVVPSYKFQGKVEFENVSFGYNLDRPVLKDVSFTIEPCEMVALVGKSGAGKSTLVRLLFRYFKPDAGQILVDDRDIQSLSKSNYLRRLSIVHQEVDVFNGTLLENLVYGNPSATFDQVLEACQVAKVDEFIPLLPNGYQTVVGERGVRLSGGQRQRLGIARALLTQPDLLIFDEATSNLDYESEKAIQLAMQSLSGTRSLLIIAHRLSTIRNADKIVVLHEGRIKEIGKHQELLAKKGLYWQLNKSK</sequence>
<dbReference type="FunFam" id="3.40.50.300:FF:000218">
    <property type="entry name" value="Multidrug ABC transporter ATP-binding protein"/>
    <property type="match status" value="1"/>
</dbReference>
<dbReference type="Proteomes" id="UP000176944">
    <property type="component" value="Chromosome"/>
</dbReference>
<dbReference type="SUPFAM" id="SSF90123">
    <property type="entry name" value="ABC transporter transmembrane region"/>
    <property type="match status" value="1"/>
</dbReference>
<reference evidence="11" key="1">
    <citation type="submission" date="2016-10" db="EMBL/GenBank/DDBJ databases">
        <title>Comparative genomics uncovers the prolific and rare metabolic potential of the cyanobacterial genus Moorea.</title>
        <authorList>
            <person name="Leao T."/>
            <person name="Castelao G."/>
            <person name="Korobeynikov A."/>
            <person name="Monroe E.A."/>
            <person name="Podell S."/>
            <person name="Glukhov E."/>
            <person name="Allen E."/>
            <person name="Gerwick W.H."/>
            <person name="Gerwick L."/>
        </authorList>
    </citation>
    <scope>NUCLEOTIDE SEQUENCE [LARGE SCALE GENOMIC DNA]</scope>
    <source>
        <strain evidence="11">JHB</strain>
    </source>
</reference>
<keyword evidence="2 7" id="KW-0812">Transmembrane</keyword>
<proteinExistence type="predicted"/>
<keyword evidence="5 7" id="KW-1133">Transmembrane helix</keyword>